<dbReference type="Proteomes" id="UP000886523">
    <property type="component" value="Unassembled WGS sequence"/>
</dbReference>
<sequence>MGWSPLLGDNSLAANPLPTVLRMKERSGEYSAEQAKHFAAPTLASARNQNKTEATTSHRTLTGRRAPPYARLPAEAKTQKTKKRKPREKKQVVEKDDPDAHAIAAALRREMQACELGHLECGPCHLRRKGELTVTKKSIEHEIHYMLAYFNPSGSRPQLRLGPPSIKGFLRSAVGTTIARQRTRG</sequence>
<gene>
    <name evidence="2" type="ORF">BS47DRAFT_1490194</name>
</gene>
<keyword evidence="3" id="KW-1185">Reference proteome</keyword>
<dbReference type="AlphaFoldDB" id="A0A9P6DN96"/>
<dbReference type="EMBL" id="MU129230">
    <property type="protein sequence ID" value="KAF9504415.1"/>
    <property type="molecule type" value="Genomic_DNA"/>
</dbReference>
<evidence type="ECO:0000313" key="2">
    <source>
        <dbReference type="EMBL" id="KAF9504415.1"/>
    </source>
</evidence>
<feature type="compositionally biased region" description="Basic residues" evidence="1">
    <location>
        <begin position="79"/>
        <end position="88"/>
    </location>
</feature>
<feature type="region of interest" description="Disordered" evidence="1">
    <location>
        <begin position="40"/>
        <end position="99"/>
    </location>
</feature>
<comment type="caution">
    <text evidence="2">The sequence shown here is derived from an EMBL/GenBank/DDBJ whole genome shotgun (WGS) entry which is preliminary data.</text>
</comment>
<reference evidence="2" key="1">
    <citation type="journal article" date="2020" name="Nat. Commun.">
        <title>Large-scale genome sequencing of mycorrhizal fungi provides insights into the early evolution of symbiotic traits.</title>
        <authorList>
            <person name="Miyauchi S."/>
            <person name="Kiss E."/>
            <person name="Kuo A."/>
            <person name="Drula E."/>
            <person name="Kohler A."/>
            <person name="Sanchez-Garcia M."/>
            <person name="Morin E."/>
            <person name="Andreopoulos B."/>
            <person name="Barry K.W."/>
            <person name="Bonito G."/>
            <person name="Buee M."/>
            <person name="Carver A."/>
            <person name="Chen C."/>
            <person name="Cichocki N."/>
            <person name="Clum A."/>
            <person name="Culley D."/>
            <person name="Crous P.W."/>
            <person name="Fauchery L."/>
            <person name="Girlanda M."/>
            <person name="Hayes R.D."/>
            <person name="Keri Z."/>
            <person name="LaButti K."/>
            <person name="Lipzen A."/>
            <person name="Lombard V."/>
            <person name="Magnuson J."/>
            <person name="Maillard F."/>
            <person name="Murat C."/>
            <person name="Nolan M."/>
            <person name="Ohm R.A."/>
            <person name="Pangilinan J."/>
            <person name="Pereira M.F."/>
            <person name="Perotto S."/>
            <person name="Peter M."/>
            <person name="Pfister S."/>
            <person name="Riley R."/>
            <person name="Sitrit Y."/>
            <person name="Stielow J.B."/>
            <person name="Szollosi G."/>
            <person name="Zifcakova L."/>
            <person name="Stursova M."/>
            <person name="Spatafora J.W."/>
            <person name="Tedersoo L."/>
            <person name="Vaario L.M."/>
            <person name="Yamada A."/>
            <person name="Yan M."/>
            <person name="Wang P."/>
            <person name="Xu J."/>
            <person name="Bruns T."/>
            <person name="Baldrian P."/>
            <person name="Vilgalys R."/>
            <person name="Dunand C."/>
            <person name="Henrissat B."/>
            <person name="Grigoriev I.V."/>
            <person name="Hibbett D."/>
            <person name="Nagy L.G."/>
            <person name="Martin F.M."/>
        </authorList>
    </citation>
    <scope>NUCLEOTIDE SEQUENCE</scope>
    <source>
        <strain evidence="2">UP504</strain>
    </source>
</reference>
<organism evidence="2 3">
    <name type="scientific">Hydnum rufescens UP504</name>
    <dbReference type="NCBI Taxonomy" id="1448309"/>
    <lineage>
        <taxon>Eukaryota</taxon>
        <taxon>Fungi</taxon>
        <taxon>Dikarya</taxon>
        <taxon>Basidiomycota</taxon>
        <taxon>Agaricomycotina</taxon>
        <taxon>Agaricomycetes</taxon>
        <taxon>Cantharellales</taxon>
        <taxon>Hydnaceae</taxon>
        <taxon>Hydnum</taxon>
    </lineage>
</organism>
<feature type="compositionally biased region" description="Polar residues" evidence="1">
    <location>
        <begin position="45"/>
        <end position="60"/>
    </location>
</feature>
<accession>A0A9P6DN96</accession>
<evidence type="ECO:0000313" key="3">
    <source>
        <dbReference type="Proteomes" id="UP000886523"/>
    </source>
</evidence>
<proteinExistence type="predicted"/>
<evidence type="ECO:0000256" key="1">
    <source>
        <dbReference type="SAM" id="MobiDB-lite"/>
    </source>
</evidence>
<name>A0A9P6DN96_9AGAM</name>
<feature type="compositionally biased region" description="Basic and acidic residues" evidence="1">
    <location>
        <begin position="89"/>
        <end position="99"/>
    </location>
</feature>
<protein>
    <submittedName>
        <fullName evidence="2">Uncharacterized protein</fullName>
    </submittedName>
</protein>